<dbReference type="InterPro" id="IPR027417">
    <property type="entry name" value="P-loop_NTPase"/>
</dbReference>
<evidence type="ECO:0000259" key="8">
    <source>
        <dbReference type="PROSITE" id="PS50893"/>
    </source>
</evidence>
<evidence type="ECO:0000313" key="10">
    <source>
        <dbReference type="EMBL" id="MFC0215877.1"/>
    </source>
</evidence>
<evidence type="ECO:0000259" key="9">
    <source>
        <dbReference type="PROSITE" id="PS50929"/>
    </source>
</evidence>
<name>A0ABV6DTI1_9BACL</name>
<dbReference type="EMBL" id="JBHLWN010000105">
    <property type="protein sequence ID" value="MFC0215877.1"/>
    <property type="molecule type" value="Genomic_DNA"/>
</dbReference>
<dbReference type="InterPro" id="IPR003593">
    <property type="entry name" value="AAA+_ATPase"/>
</dbReference>
<dbReference type="SUPFAM" id="SSF52540">
    <property type="entry name" value="P-loop containing nucleoside triphosphate hydrolases"/>
    <property type="match status" value="1"/>
</dbReference>
<dbReference type="RefSeq" id="WP_377473487.1">
    <property type="nucleotide sequence ID" value="NZ_JBHLWN010000105.1"/>
</dbReference>
<dbReference type="Gene3D" id="3.40.50.300">
    <property type="entry name" value="P-loop containing nucleotide triphosphate hydrolases"/>
    <property type="match status" value="1"/>
</dbReference>
<evidence type="ECO:0000256" key="4">
    <source>
        <dbReference type="ARBA" id="ARBA00022840"/>
    </source>
</evidence>
<comment type="caution">
    <text evidence="10">The sequence shown here is derived from an EMBL/GenBank/DDBJ whole genome shotgun (WGS) entry which is preliminary data.</text>
</comment>
<dbReference type="InterPro" id="IPR039421">
    <property type="entry name" value="Type_1_exporter"/>
</dbReference>
<keyword evidence="4 10" id="KW-0067">ATP-binding</keyword>
<protein>
    <submittedName>
        <fullName evidence="10">ABC transporter ATP-binding protein</fullName>
    </submittedName>
</protein>
<evidence type="ECO:0000256" key="1">
    <source>
        <dbReference type="ARBA" id="ARBA00004651"/>
    </source>
</evidence>
<dbReference type="SUPFAM" id="SSF90123">
    <property type="entry name" value="ABC transporter transmembrane region"/>
    <property type="match status" value="1"/>
</dbReference>
<keyword evidence="2 7" id="KW-0812">Transmembrane</keyword>
<feature type="transmembrane region" description="Helical" evidence="7">
    <location>
        <begin position="188"/>
        <end position="205"/>
    </location>
</feature>
<evidence type="ECO:0000256" key="5">
    <source>
        <dbReference type="ARBA" id="ARBA00022989"/>
    </source>
</evidence>
<organism evidence="10 11">
    <name type="scientific">Paenibacillus chartarius</name>
    <dbReference type="NCBI Taxonomy" id="747481"/>
    <lineage>
        <taxon>Bacteria</taxon>
        <taxon>Bacillati</taxon>
        <taxon>Bacillota</taxon>
        <taxon>Bacilli</taxon>
        <taxon>Bacillales</taxon>
        <taxon>Paenibacillaceae</taxon>
        <taxon>Paenibacillus</taxon>
    </lineage>
</organism>
<evidence type="ECO:0000256" key="6">
    <source>
        <dbReference type="ARBA" id="ARBA00023136"/>
    </source>
</evidence>
<keyword evidence="3" id="KW-0547">Nucleotide-binding</keyword>
<reference evidence="10 11" key="1">
    <citation type="submission" date="2024-09" db="EMBL/GenBank/DDBJ databases">
        <authorList>
            <person name="Sun Q."/>
            <person name="Mori K."/>
        </authorList>
    </citation>
    <scope>NUCLEOTIDE SEQUENCE [LARGE SCALE GENOMIC DNA]</scope>
    <source>
        <strain evidence="10 11">CCM 7759</strain>
    </source>
</reference>
<keyword evidence="11" id="KW-1185">Reference proteome</keyword>
<dbReference type="Gene3D" id="1.20.1560.10">
    <property type="entry name" value="ABC transporter type 1, transmembrane domain"/>
    <property type="match status" value="1"/>
</dbReference>
<comment type="subcellular location">
    <subcellularLocation>
        <location evidence="1">Cell membrane</location>
        <topology evidence="1">Multi-pass membrane protein</topology>
    </subcellularLocation>
</comment>
<dbReference type="PROSITE" id="PS00211">
    <property type="entry name" value="ABC_TRANSPORTER_1"/>
    <property type="match status" value="1"/>
</dbReference>
<feature type="transmembrane region" description="Helical" evidence="7">
    <location>
        <begin position="306"/>
        <end position="330"/>
    </location>
</feature>
<dbReference type="PANTHER" id="PTHR43394:SF1">
    <property type="entry name" value="ATP-BINDING CASSETTE SUB-FAMILY B MEMBER 10, MITOCHONDRIAL"/>
    <property type="match status" value="1"/>
</dbReference>
<dbReference type="PROSITE" id="PS50929">
    <property type="entry name" value="ABC_TM1F"/>
    <property type="match status" value="1"/>
</dbReference>
<dbReference type="SMART" id="SM00382">
    <property type="entry name" value="AAA"/>
    <property type="match status" value="1"/>
</dbReference>
<dbReference type="CDD" id="cd18547">
    <property type="entry name" value="ABC_6TM_Tm288_like"/>
    <property type="match status" value="1"/>
</dbReference>
<dbReference type="InterPro" id="IPR036640">
    <property type="entry name" value="ABC1_TM_sf"/>
</dbReference>
<dbReference type="Proteomes" id="UP001589776">
    <property type="component" value="Unassembled WGS sequence"/>
</dbReference>
<evidence type="ECO:0000256" key="3">
    <source>
        <dbReference type="ARBA" id="ARBA00022741"/>
    </source>
</evidence>
<feature type="transmembrane region" description="Helical" evidence="7">
    <location>
        <begin position="106"/>
        <end position="134"/>
    </location>
</feature>
<evidence type="ECO:0000256" key="7">
    <source>
        <dbReference type="SAM" id="Phobius"/>
    </source>
</evidence>
<dbReference type="InterPro" id="IPR011527">
    <property type="entry name" value="ABC1_TM_dom"/>
</dbReference>
<dbReference type="GO" id="GO:0005524">
    <property type="term" value="F:ATP binding"/>
    <property type="evidence" value="ECO:0007669"/>
    <property type="project" value="UniProtKB-KW"/>
</dbReference>
<keyword evidence="6 7" id="KW-0472">Membrane</keyword>
<dbReference type="InterPro" id="IPR017871">
    <property type="entry name" value="ABC_transporter-like_CS"/>
</dbReference>
<evidence type="ECO:0000313" key="11">
    <source>
        <dbReference type="Proteomes" id="UP001589776"/>
    </source>
</evidence>
<dbReference type="CDD" id="cd03254">
    <property type="entry name" value="ABCC_Glucan_exporter_like"/>
    <property type="match status" value="1"/>
</dbReference>
<gene>
    <name evidence="10" type="ORF">ACFFK0_26115</name>
</gene>
<keyword evidence="5 7" id="KW-1133">Transmembrane helix</keyword>
<feature type="transmembrane region" description="Helical" evidence="7">
    <location>
        <begin position="211"/>
        <end position="228"/>
    </location>
</feature>
<dbReference type="PROSITE" id="PS50893">
    <property type="entry name" value="ABC_TRANSPORTER_2"/>
    <property type="match status" value="1"/>
</dbReference>
<accession>A0ABV6DTI1</accession>
<dbReference type="Pfam" id="PF00664">
    <property type="entry name" value="ABC_membrane"/>
    <property type="match status" value="1"/>
</dbReference>
<feature type="transmembrane region" description="Helical" evidence="7">
    <location>
        <begin position="65"/>
        <end position="86"/>
    </location>
</feature>
<dbReference type="InterPro" id="IPR003439">
    <property type="entry name" value="ABC_transporter-like_ATP-bd"/>
</dbReference>
<dbReference type="Pfam" id="PF00005">
    <property type="entry name" value="ABC_tran"/>
    <property type="match status" value="1"/>
</dbReference>
<dbReference type="PANTHER" id="PTHR43394">
    <property type="entry name" value="ATP-DEPENDENT PERMEASE MDL1, MITOCHONDRIAL"/>
    <property type="match status" value="1"/>
</dbReference>
<evidence type="ECO:0000256" key="2">
    <source>
        <dbReference type="ARBA" id="ARBA00022692"/>
    </source>
</evidence>
<sequence>MQRPSDREAADSHGQQAAAAMLRPGPGGFGGPGMRGRGGPVVKPNDFRGTMGRLWRYFGKERARLAVVFVIILINSAIMLLGPYLIGMAIDAMTSGAGGTVDFSVLKLAVIALVGAYAADSGLSLVQATLAAGAAQRVVASLRRALFDKLHTLPVGYFDSRRHGEVMSRLSNDIDNVSMTISQSMTQLMGGAIAIAGSLIMMLMLSPLLTLASLITVPLVFGLARIITKRTGVLFKEQQAQLGKLNGHVEESISGLELVQAFGREERVIREFEEVNERLYQVGLKAQIWSGFMMPLLAVINNLGFAAVAIVGGILAVKGMITVGVIAAFLSYSRQFVRPLNELANIYNVFQSGVAGAERAFEVLDEREEKSDPPGAVAIASPRGEVVFDNVGFGYRPDVPVLSGVSFRAEAGSRTAFVGPTGAGKTTVVNLLTRFYDVTEGRITIDGLDIRDYTRDSLRRCFGIVLQDTYLFSGTIRDNIKYGKPDATDEEIIAAAVMANADPFIRRLPQAYDTVLTENGGSLSQGQRQLLAIARVFLAKPSILILDEATSSIDTRTEQHIQEALLRVMQGRTSFIIAHRLNTIRDADQILVIDQGGVAERGSHEQLMSAGGKYAHMFENQFKSVRRSFMSEGEAQR</sequence>
<feature type="domain" description="ABC transporter" evidence="8">
    <location>
        <begin position="386"/>
        <end position="620"/>
    </location>
</feature>
<feature type="domain" description="ABC transmembrane type-1" evidence="9">
    <location>
        <begin position="66"/>
        <end position="352"/>
    </location>
</feature>
<proteinExistence type="predicted"/>